<dbReference type="PANTHER" id="PTHR21137">
    <property type="entry name" value="ODORANT RECEPTOR"/>
    <property type="match status" value="1"/>
</dbReference>
<dbReference type="InterPro" id="IPR004117">
    <property type="entry name" value="7tm6_olfct_rcpt"/>
</dbReference>
<dbReference type="AlphaFoldDB" id="A0AAV0X4C3"/>
<evidence type="ECO:0000313" key="11">
    <source>
        <dbReference type="EMBL" id="CAI6362883.1"/>
    </source>
</evidence>
<accession>A0AAV0X4C3</accession>
<evidence type="ECO:0000256" key="5">
    <source>
        <dbReference type="ARBA" id="ARBA00022725"/>
    </source>
</evidence>
<keyword evidence="9" id="KW-0807">Transducer</keyword>
<gene>
    <name evidence="11" type="ORF">MEUPH1_LOCUS17909</name>
</gene>
<feature type="transmembrane region" description="Helical" evidence="10">
    <location>
        <begin position="107"/>
        <end position="126"/>
    </location>
</feature>
<evidence type="ECO:0000256" key="10">
    <source>
        <dbReference type="SAM" id="Phobius"/>
    </source>
</evidence>
<evidence type="ECO:0000256" key="7">
    <source>
        <dbReference type="ARBA" id="ARBA00023136"/>
    </source>
</evidence>
<comment type="subcellular location">
    <subcellularLocation>
        <location evidence="1">Cell membrane</location>
        <topology evidence="1">Multi-pass membrane protein</topology>
    </subcellularLocation>
</comment>
<evidence type="ECO:0000256" key="8">
    <source>
        <dbReference type="ARBA" id="ARBA00023170"/>
    </source>
</evidence>
<keyword evidence="6 10" id="KW-1133">Transmembrane helix</keyword>
<sequence length="203" mass="24135">MKIQGNSNRIFNLVLAKMLVNIDKKMKLPNENIKYMALKNELRTLIIDHQSILKKYDEFLSIFRPIMLLQVFVLSYTIIFLWFIFIASLMEEDITQYMVLTLVKASFGIPFCTFQMYMTCFVFNTLEIKKDSITFGLYSSNWTEMDLKLKKLILLTMRMANAQQDKLQFTRTRIINMELFYQTMRVCYTVVNVMLNCKNKKLV</sequence>
<name>A0AAV0X4C3_9HEMI</name>
<evidence type="ECO:0000256" key="9">
    <source>
        <dbReference type="ARBA" id="ARBA00023224"/>
    </source>
</evidence>
<organism evidence="11 12">
    <name type="scientific">Macrosiphum euphorbiae</name>
    <name type="common">potato aphid</name>
    <dbReference type="NCBI Taxonomy" id="13131"/>
    <lineage>
        <taxon>Eukaryota</taxon>
        <taxon>Metazoa</taxon>
        <taxon>Ecdysozoa</taxon>
        <taxon>Arthropoda</taxon>
        <taxon>Hexapoda</taxon>
        <taxon>Insecta</taxon>
        <taxon>Pterygota</taxon>
        <taxon>Neoptera</taxon>
        <taxon>Paraneoptera</taxon>
        <taxon>Hemiptera</taxon>
        <taxon>Sternorrhyncha</taxon>
        <taxon>Aphidomorpha</taxon>
        <taxon>Aphidoidea</taxon>
        <taxon>Aphididae</taxon>
        <taxon>Macrosiphini</taxon>
        <taxon>Macrosiphum</taxon>
    </lineage>
</organism>
<keyword evidence="2" id="KW-1003">Cell membrane</keyword>
<evidence type="ECO:0000256" key="6">
    <source>
        <dbReference type="ARBA" id="ARBA00022989"/>
    </source>
</evidence>
<keyword evidence="3" id="KW-0716">Sensory transduction</keyword>
<dbReference type="GO" id="GO:0004984">
    <property type="term" value="F:olfactory receptor activity"/>
    <property type="evidence" value="ECO:0007669"/>
    <property type="project" value="InterPro"/>
</dbReference>
<feature type="transmembrane region" description="Helical" evidence="10">
    <location>
        <begin position="62"/>
        <end position="87"/>
    </location>
</feature>
<keyword evidence="4 10" id="KW-0812">Transmembrane</keyword>
<reference evidence="11 12" key="1">
    <citation type="submission" date="2023-01" db="EMBL/GenBank/DDBJ databases">
        <authorList>
            <person name="Whitehead M."/>
        </authorList>
    </citation>
    <scope>NUCLEOTIDE SEQUENCE [LARGE SCALE GENOMIC DNA]</scope>
</reference>
<dbReference type="GO" id="GO:0007165">
    <property type="term" value="P:signal transduction"/>
    <property type="evidence" value="ECO:0007669"/>
    <property type="project" value="UniProtKB-KW"/>
</dbReference>
<dbReference type="PANTHER" id="PTHR21137:SF35">
    <property type="entry name" value="ODORANT RECEPTOR 19A-RELATED"/>
    <property type="match status" value="1"/>
</dbReference>
<protein>
    <submittedName>
        <fullName evidence="11">Uncharacterized protein</fullName>
    </submittedName>
</protein>
<dbReference type="GO" id="GO:0005886">
    <property type="term" value="C:plasma membrane"/>
    <property type="evidence" value="ECO:0007669"/>
    <property type="project" value="UniProtKB-SubCell"/>
</dbReference>
<evidence type="ECO:0000256" key="4">
    <source>
        <dbReference type="ARBA" id="ARBA00022692"/>
    </source>
</evidence>
<evidence type="ECO:0000256" key="2">
    <source>
        <dbReference type="ARBA" id="ARBA00022475"/>
    </source>
</evidence>
<dbReference type="GO" id="GO:0005549">
    <property type="term" value="F:odorant binding"/>
    <property type="evidence" value="ECO:0007669"/>
    <property type="project" value="InterPro"/>
</dbReference>
<keyword evidence="5" id="KW-0552">Olfaction</keyword>
<evidence type="ECO:0000256" key="1">
    <source>
        <dbReference type="ARBA" id="ARBA00004651"/>
    </source>
</evidence>
<dbReference type="EMBL" id="CARXXK010000003">
    <property type="protein sequence ID" value="CAI6362883.1"/>
    <property type="molecule type" value="Genomic_DNA"/>
</dbReference>
<keyword evidence="12" id="KW-1185">Reference proteome</keyword>
<dbReference type="Proteomes" id="UP001160148">
    <property type="component" value="Unassembled WGS sequence"/>
</dbReference>
<evidence type="ECO:0000313" key="12">
    <source>
        <dbReference type="Proteomes" id="UP001160148"/>
    </source>
</evidence>
<keyword evidence="8" id="KW-0675">Receptor</keyword>
<dbReference type="Pfam" id="PF02949">
    <property type="entry name" value="7tm_6"/>
    <property type="match status" value="1"/>
</dbReference>
<evidence type="ECO:0000256" key="3">
    <source>
        <dbReference type="ARBA" id="ARBA00022606"/>
    </source>
</evidence>
<keyword evidence="7 10" id="KW-0472">Membrane</keyword>
<proteinExistence type="predicted"/>
<comment type="caution">
    <text evidence="11">The sequence shown here is derived from an EMBL/GenBank/DDBJ whole genome shotgun (WGS) entry which is preliminary data.</text>
</comment>